<evidence type="ECO:0000259" key="1">
    <source>
        <dbReference type="Pfam" id="PF01575"/>
    </source>
</evidence>
<organism evidence="2 3">
    <name type="scientific">Oharaeibacter diazotrophicus</name>
    <dbReference type="NCBI Taxonomy" id="1920512"/>
    <lineage>
        <taxon>Bacteria</taxon>
        <taxon>Pseudomonadati</taxon>
        <taxon>Pseudomonadota</taxon>
        <taxon>Alphaproteobacteria</taxon>
        <taxon>Hyphomicrobiales</taxon>
        <taxon>Pleomorphomonadaceae</taxon>
        <taxon>Oharaeibacter</taxon>
    </lineage>
</organism>
<evidence type="ECO:0000313" key="3">
    <source>
        <dbReference type="Proteomes" id="UP000294547"/>
    </source>
</evidence>
<protein>
    <submittedName>
        <fullName evidence="2">Acyl dehydratase</fullName>
    </submittedName>
</protein>
<dbReference type="OrthoDB" id="9797938at2"/>
<name>A0A4R6RH90_9HYPH</name>
<dbReference type="CDD" id="cd03454">
    <property type="entry name" value="YdeM"/>
    <property type="match status" value="1"/>
</dbReference>
<dbReference type="Pfam" id="PF01575">
    <property type="entry name" value="MaoC_dehydratas"/>
    <property type="match status" value="1"/>
</dbReference>
<reference evidence="2 3" key="1">
    <citation type="submission" date="2019-03" db="EMBL/GenBank/DDBJ databases">
        <title>Genomic Encyclopedia of Type Strains, Phase IV (KMG-IV): sequencing the most valuable type-strain genomes for metagenomic binning, comparative biology and taxonomic classification.</title>
        <authorList>
            <person name="Goeker M."/>
        </authorList>
    </citation>
    <scope>NUCLEOTIDE SEQUENCE [LARGE SCALE GENOMIC DNA]</scope>
    <source>
        <strain evidence="2 3">DSM 102969</strain>
    </source>
</reference>
<dbReference type="EMBL" id="SNXY01000007">
    <property type="protein sequence ID" value="TDP85525.1"/>
    <property type="molecule type" value="Genomic_DNA"/>
</dbReference>
<feature type="domain" description="MaoC-like" evidence="1">
    <location>
        <begin position="14"/>
        <end position="108"/>
    </location>
</feature>
<dbReference type="Gene3D" id="3.10.129.10">
    <property type="entry name" value="Hotdog Thioesterase"/>
    <property type="match status" value="1"/>
</dbReference>
<dbReference type="InterPro" id="IPR029069">
    <property type="entry name" value="HotDog_dom_sf"/>
</dbReference>
<gene>
    <name evidence="2" type="ORF">EDD54_2379</name>
</gene>
<dbReference type="AlphaFoldDB" id="A0A4R6RH90"/>
<dbReference type="PANTHER" id="PTHR43664:SF1">
    <property type="entry name" value="BETA-METHYLMALYL-COA DEHYDRATASE"/>
    <property type="match status" value="1"/>
</dbReference>
<dbReference type="InterPro" id="IPR052342">
    <property type="entry name" value="MCH/BMMD"/>
</dbReference>
<dbReference type="PANTHER" id="PTHR43664">
    <property type="entry name" value="MONOAMINE OXIDASE-RELATED"/>
    <property type="match status" value="1"/>
</dbReference>
<accession>A0A4R6RH90</accession>
<dbReference type="SUPFAM" id="SSF54637">
    <property type="entry name" value="Thioesterase/thiol ester dehydrase-isomerase"/>
    <property type="match status" value="1"/>
</dbReference>
<keyword evidence="3" id="KW-1185">Reference proteome</keyword>
<sequence length="146" mass="16102">MRFDDIALDAPTTVGSHHFTEAAILDFARRYDPQPFHLDRDAAAASHFGGLVASGWHTAAAWMRVTVDYVKAMGTLAGISPGLDEIRWTRPVRPGDTVTYVNTWRAKRRLKSRPGWAIVENEAVGTNQDGAVVFTMRGPVLVPIED</sequence>
<evidence type="ECO:0000313" key="2">
    <source>
        <dbReference type="EMBL" id="TDP85525.1"/>
    </source>
</evidence>
<proteinExistence type="predicted"/>
<dbReference type="RefSeq" id="WP_126541364.1">
    <property type="nucleotide sequence ID" value="NZ_BSPM01000004.1"/>
</dbReference>
<dbReference type="InterPro" id="IPR002539">
    <property type="entry name" value="MaoC-like_dom"/>
</dbReference>
<dbReference type="Proteomes" id="UP000294547">
    <property type="component" value="Unassembled WGS sequence"/>
</dbReference>
<comment type="caution">
    <text evidence="2">The sequence shown here is derived from an EMBL/GenBank/DDBJ whole genome shotgun (WGS) entry which is preliminary data.</text>
</comment>